<evidence type="ECO:0000313" key="11">
    <source>
        <dbReference type="Proteomes" id="UP000306409"/>
    </source>
</evidence>
<dbReference type="GO" id="GO:0036431">
    <property type="term" value="F:dCMP kinase activity"/>
    <property type="evidence" value="ECO:0007669"/>
    <property type="project" value="InterPro"/>
</dbReference>
<dbReference type="Pfam" id="PF02224">
    <property type="entry name" value="Cytidylate_kin"/>
    <property type="match status" value="1"/>
</dbReference>
<evidence type="ECO:0000313" key="10">
    <source>
        <dbReference type="EMBL" id="QNU65316.1"/>
    </source>
</evidence>
<evidence type="ECO:0000256" key="1">
    <source>
        <dbReference type="ARBA" id="ARBA00009427"/>
    </source>
</evidence>
<comment type="similarity">
    <text evidence="1 8">Belongs to the cytidylate kinase family. Type 1 subfamily.</text>
</comment>
<evidence type="ECO:0000256" key="3">
    <source>
        <dbReference type="ARBA" id="ARBA00022741"/>
    </source>
</evidence>
<dbReference type="InterPro" id="IPR011994">
    <property type="entry name" value="Cytidylate_kinase_dom"/>
</dbReference>
<dbReference type="GO" id="GO:0015949">
    <property type="term" value="P:nucleobase-containing small molecule interconversion"/>
    <property type="evidence" value="ECO:0007669"/>
    <property type="project" value="TreeGrafter"/>
</dbReference>
<dbReference type="EMBL" id="CP061336">
    <property type="protein sequence ID" value="QNU65316.1"/>
    <property type="molecule type" value="Genomic_DNA"/>
</dbReference>
<dbReference type="GO" id="GO:0005524">
    <property type="term" value="F:ATP binding"/>
    <property type="evidence" value="ECO:0007669"/>
    <property type="project" value="UniProtKB-UniRule"/>
</dbReference>
<organism evidence="10 11">
    <name type="scientific">Ruminiclostridium herbifermentans</name>
    <dbReference type="NCBI Taxonomy" id="2488810"/>
    <lineage>
        <taxon>Bacteria</taxon>
        <taxon>Bacillati</taxon>
        <taxon>Bacillota</taxon>
        <taxon>Clostridia</taxon>
        <taxon>Eubacteriales</taxon>
        <taxon>Oscillospiraceae</taxon>
        <taxon>Ruminiclostridium</taxon>
    </lineage>
</organism>
<evidence type="ECO:0000256" key="7">
    <source>
        <dbReference type="ARBA" id="ARBA00048478"/>
    </source>
</evidence>
<proteinExistence type="inferred from homology"/>
<dbReference type="PANTHER" id="PTHR21299">
    <property type="entry name" value="CYTIDYLATE KINASE/PANTOATE-BETA-ALANINE LIGASE"/>
    <property type="match status" value="1"/>
</dbReference>
<evidence type="ECO:0000259" key="9">
    <source>
        <dbReference type="Pfam" id="PF02224"/>
    </source>
</evidence>
<feature type="binding site" evidence="8">
    <location>
        <begin position="9"/>
        <end position="17"/>
    </location>
    <ligand>
        <name>ATP</name>
        <dbReference type="ChEBI" id="CHEBI:30616"/>
    </ligand>
</feature>
<dbReference type="OrthoDB" id="9807434at2"/>
<dbReference type="SUPFAM" id="SSF52540">
    <property type="entry name" value="P-loop containing nucleoside triphosphate hydrolases"/>
    <property type="match status" value="1"/>
</dbReference>
<evidence type="ECO:0000256" key="8">
    <source>
        <dbReference type="HAMAP-Rule" id="MF_00238"/>
    </source>
</evidence>
<dbReference type="Proteomes" id="UP000306409">
    <property type="component" value="Chromosome"/>
</dbReference>
<dbReference type="HAMAP" id="MF_00238">
    <property type="entry name" value="Cytidyl_kinase_type1"/>
    <property type="match status" value="1"/>
</dbReference>
<comment type="catalytic activity">
    <reaction evidence="6 8">
        <text>dCMP + ATP = dCDP + ADP</text>
        <dbReference type="Rhea" id="RHEA:25094"/>
        <dbReference type="ChEBI" id="CHEBI:30616"/>
        <dbReference type="ChEBI" id="CHEBI:57566"/>
        <dbReference type="ChEBI" id="CHEBI:58593"/>
        <dbReference type="ChEBI" id="CHEBI:456216"/>
        <dbReference type="EC" id="2.7.4.25"/>
    </reaction>
</comment>
<keyword evidence="3 8" id="KW-0547">Nucleotide-binding</keyword>
<name>A0A4U7JKD4_9FIRM</name>
<dbReference type="InterPro" id="IPR003136">
    <property type="entry name" value="Cytidylate_kin"/>
</dbReference>
<reference evidence="10 11" key="1">
    <citation type="submission" date="2020-09" db="EMBL/GenBank/DDBJ databases">
        <title>Characterization and genome sequencing of Ruminiclostridium sp. nov. MA18.</title>
        <authorList>
            <person name="Rettenmaier R."/>
            <person name="Kowollik M.-L."/>
            <person name="Liebl W."/>
            <person name="Zverlov V."/>
        </authorList>
    </citation>
    <scope>NUCLEOTIDE SEQUENCE [LARGE SCALE GENOMIC DNA]</scope>
    <source>
        <strain evidence="10 11">MA18</strain>
    </source>
</reference>
<dbReference type="GO" id="GO:0005829">
    <property type="term" value="C:cytosol"/>
    <property type="evidence" value="ECO:0007669"/>
    <property type="project" value="TreeGrafter"/>
</dbReference>
<keyword evidence="8" id="KW-0963">Cytoplasm</keyword>
<protein>
    <recommendedName>
        <fullName evidence="8">Cytidylate kinase</fullName>
        <shortName evidence="8">CK</shortName>
        <ecNumber evidence="8">2.7.4.25</ecNumber>
    </recommendedName>
    <alternativeName>
        <fullName evidence="8">Cytidine monophosphate kinase</fullName>
        <shortName evidence="8">CMP kinase</shortName>
    </alternativeName>
</protein>
<dbReference type="CDD" id="cd02020">
    <property type="entry name" value="CMPK"/>
    <property type="match status" value="1"/>
</dbReference>
<dbReference type="PANTHER" id="PTHR21299:SF2">
    <property type="entry name" value="CYTIDYLATE KINASE"/>
    <property type="match status" value="1"/>
</dbReference>
<dbReference type="AlphaFoldDB" id="A0A4U7JKD4"/>
<evidence type="ECO:0000256" key="6">
    <source>
        <dbReference type="ARBA" id="ARBA00047615"/>
    </source>
</evidence>
<keyword evidence="4 8" id="KW-0418">Kinase</keyword>
<keyword evidence="11" id="KW-1185">Reference proteome</keyword>
<feature type="domain" description="Cytidylate kinase" evidence="9">
    <location>
        <begin position="5"/>
        <end position="216"/>
    </location>
</feature>
<evidence type="ECO:0000256" key="2">
    <source>
        <dbReference type="ARBA" id="ARBA00022679"/>
    </source>
</evidence>
<comment type="subcellular location">
    <subcellularLocation>
        <location evidence="8">Cytoplasm</location>
    </subcellularLocation>
</comment>
<dbReference type="GO" id="GO:0006220">
    <property type="term" value="P:pyrimidine nucleotide metabolic process"/>
    <property type="evidence" value="ECO:0007669"/>
    <property type="project" value="UniProtKB-UniRule"/>
</dbReference>
<keyword evidence="2 8" id="KW-0808">Transferase</keyword>
<dbReference type="RefSeq" id="WP_137696033.1">
    <property type="nucleotide sequence ID" value="NZ_CP061336.1"/>
</dbReference>
<dbReference type="InterPro" id="IPR027417">
    <property type="entry name" value="P-loop_NTPase"/>
</dbReference>
<dbReference type="NCBIfam" id="TIGR00017">
    <property type="entry name" value="cmk"/>
    <property type="match status" value="1"/>
</dbReference>
<comment type="catalytic activity">
    <reaction evidence="7 8">
        <text>CMP + ATP = CDP + ADP</text>
        <dbReference type="Rhea" id="RHEA:11600"/>
        <dbReference type="ChEBI" id="CHEBI:30616"/>
        <dbReference type="ChEBI" id="CHEBI:58069"/>
        <dbReference type="ChEBI" id="CHEBI:60377"/>
        <dbReference type="ChEBI" id="CHEBI:456216"/>
        <dbReference type="EC" id="2.7.4.25"/>
    </reaction>
</comment>
<keyword evidence="5 8" id="KW-0067">ATP-binding</keyword>
<dbReference type="EC" id="2.7.4.25" evidence="8"/>
<dbReference type="Gene3D" id="3.40.50.300">
    <property type="entry name" value="P-loop containing nucleotide triphosphate hydrolases"/>
    <property type="match status" value="1"/>
</dbReference>
<dbReference type="KEGG" id="rher:EHE19_010220"/>
<evidence type="ECO:0000256" key="4">
    <source>
        <dbReference type="ARBA" id="ARBA00022777"/>
    </source>
</evidence>
<gene>
    <name evidence="8" type="primary">cmk</name>
    <name evidence="10" type="ORF">EHE19_010220</name>
</gene>
<accession>A0A4U7JKD4</accession>
<evidence type="ECO:0000256" key="5">
    <source>
        <dbReference type="ARBA" id="ARBA00022840"/>
    </source>
</evidence>
<sequence length="227" mass="25050">MPKSIAIDGPAGAGKSTIAKKVSANLGFIYLDTGAMYRTVALKAINEGVDTKSQNDVEKIVENIDITISHENNTQKIFLDGVDVSEAIRTPEVSAGASNVAVFKEVRLKLVDLQRKIASDKNVVMDGRDIGSYVLPNADLKIFLTATVDERARRRYEELLQKGQKVDFEEVKADMIIRDNNDSSRTFAPLVKAEDAIEVDSTSMTIDEVVEKIMYYYLEAGKTSPLQ</sequence>